<dbReference type="PROSITE" id="PS51257">
    <property type="entry name" value="PROKAR_LIPOPROTEIN"/>
    <property type="match status" value="1"/>
</dbReference>
<keyword evidence="1" id="KW-0812">Transmembrane</keyword>
<name>A0A128EZV8_9GAMM</name>
<keyword evidence="1" id="KW-0472">Membrane</keyword>
<reference evidence="3" key="1">
    <citation type="submission" date="2016-02" db="EMBL/GenBank/DDBJ databases">
        <authorList>
            <person name="Rodrigo-Torres Lidia"/>
            <person name="Arahal R.David."/>
        </authorList>
    </citation>
    <scope>NUCLEOTIDE SEQUENCE [LARGE SCALE GENOMIC DNA]</scope>
    <source>
        <strain evidence="3">CECT 9029</strain>
    </source>
</reference>
<gene>
    <name evidence="2" type="ORF">GCE9029_01600</name>
</gene>
<evidence type="ECO:0008006" key="4">
    <source>
        <dbReference type="Google" id="ProtNLM"/>
    </source>
</evidence>
<evidence type="ECO:0000256" key="1">
    <source>
        <dbReference type="SAM" id="Phobius"/>
    </source>
</evidence>
<dbReference type="EMBL" id="FIZX01000001">
    <property type="protein sequence ID" value="CZF79690.1"/>
    <property type="molecule type" value="Genomic_DNA"/>
</dbReference>
<dbReference type="AlphaFoldDB" id="A0A128EZV8"/>
<organism evidence="2 3">
    <name type="scientific">Grimontia celer</name>
    <dbReference type="NCBI Taxonomy" id="1796497"/>
    <lineage>
        <taxon>Bacteria</taxon>
        <taxon>Pseudomonadati</taxon>
        <taxon>Pseudomonadota</taxon>
        <taxon>Gammaproteobacteria</taxon>
        <taxon>Vibrionales</taxon>
        <taxon>Vibrionaceae</taxon>
        <taxon>Grimontia</taxon>
    </lineage>
</organism>
<feature type="transmembrane region" description="Helical" evidence="1">
    <location>
        <begin position="52"/>
        <end position="73"/>
    </location>
</feature>
<protein>
    <recommendedName>
        <fullName evidence="4">Cyd operon protein YbgE</fullName>
    </recommendedName>
</protein>
<dbReference type="Proteomes" id="UP000071641">
    <property type="component" value="Unassembled WGS sequence"/>
</dbReference>
<accession>A0A128EZV8</accession>
<sequence>MTVKTKFTTMLDGLHDRLHIRVLMLLSLAMALACGGLVMWDPQTFADKIGGFTVANGPALIWATCTGMIHGMAFKPRFWLWQLVFFPPFAWVVMSFVLVKAFL</sequence>
<dbReference type="Pfam" id="PF09600">
    <property type="entry name" value="Cyd_oper_YbgE"/>
    <property type="match status" value="1"/>
</dbReference>
<dbReference type="InterPro" id="IPR011846">
    <property type="entry name" value="Cyd_oper_YbgE"/>
</dbReference>
<evidence type="ECO:0000313" key="2">
    <source>
        <dbReference type="EMBL" id="CZF79690.1"/>
    </source>
</evidence>
<feature type="transmembrane region" description="Helical" evidence="1">
    <location>
        <begin position="20"/>
        <end position="40"/>
    </location>
</feature>
<feature type="transmembrane region" description="Helical" evidence="1">
    <location>
        <begin position="79"/>
        <end position="99"/>
    </location>
</feature>
<keyword evidence="3" id="KW-1185">Reference proteome</keyword>
<proteinExistence type="predicted"/>
<keyword evidence="1" id="KW-1133">Transmembrane helix</keyword>
<evidence type="ECO:0000313" key="3">
    <source>
        <dbReference type="Proteomes" id="UP000071641"/>
    </source>
</evidence>
<dbReference type="STRING" id="1796497.GCE9029_01600"/>